<comment type="catalytic activity">
    <reaction evidence="2">
        <text>a 3'-end 2',3'-cyclophospho-ribonucleotide-RNA + H2O = a 3'-end 2'-phospho-ribonucleotide-RNA + H(+)</text>
        <dbReference type="Rhea" id="RHEA:11828"/>
        <dbReference type="Rhea" id="RHEA-COMP:10464"/>
        <dbReference type="Rhea" id="RHEA-COMP:17353"/>
        <dbReference type="ChEBI" id="CHEBI:15377"/>
        <dbReference type="ChEBI" id="CHEBI:15378"/>
        <dbReference type="ChEBI" id="CHEBI:83064"/>
        <dbReference type="ChEBI" id="CHEBI:173113"/>
        <dbReference type="EC" id="3.1.4.58"/>
    </reaction>
</comment>
<organism evidence="3 4">
    <name type="scientific">Halanaerobium salsuginis</name>
    <dbReference type="NCBI Taxonomy" id="29563"/>
    <lineage>
        <taxon>Bacteria</taxon>
        <taxon>Bacillati</taxon>
        <taxon>Bacillota</taxon>
        <taxon>Clostridia</taxon>
        <taxon>Halanaerobiales</taxon>
        <taxon>Halanaerobiaceae</taxon>
        <taxon>Halanaerobium</taxon>
    </lineage>
</organism>
<evidence type="ECO:0000256" key="2">
    <source>
        <dbReference type="HAMAP-Rule" id="MF_01940"/>
    </source>
</evidence>
<dbReference type="PANTHER" id="PTHR35561">
    <property type="entry name" value="RNA 2',3'-CYCLIC PHOSPHODIESTERASE"/>
    <property type="match status" value="1"/>
</dbReference>
<dbReference type="InterPro" id="IPR009097">
    <property type="entry name" value="Cyclic_Pdiesterase"/>
</dbReference>
<protein>
    <recommendedName>
        <fullName evidence="2">RNA 2',3'-cyclic phosphodiesterase</fullName>
        <shortName evidence="2">RNA 2',3'-CPDase</shortName>
        <ecNumber evidence="2">3.1.4.58</ecNumber>
    </recommendedName>
</protein>
<gene>
    <name evidence="3" type="ORF">SAMN02983006_00234</name>
</gene>
<dbReference type="Pfam" id="PF13563">
    <property type="entry name" value="2_5_RNA_ligase2"/>
    <property type="match status" value="1"/>
</dbReference>
<keyword evidence="1 2" id="KW-0378">Hydrolase</keyword>
<keyword evidence="3" id="KW-0436">Ligase</keyword>
<feature type="active site" description="Proton donor" evidence="2">
    <location>
        <position position="41"/>
    </location>
</feature>
<dbReference type="Proteomes" id="UP000199006">
    <property type="component" value="Unassembled WGS sequence"/>
</dbReference>
<dbReference type="NCBIfam" id="TIGR02258">
    <property type="entry name" value="2_5_ligase"/>
    <property type="match status" value="1"/>
</dbReference>
<proteinExistence type="inferred from homology"/>
<dbReference type="Gene3D" id="3.90.1140.10">
    <property type="entry name" value="Cyclic phosphodiesterase"/>
    <property type="match status" value="1"/>
</dbReference>
<comment type="similarity">
    <text evidence="2">Belongs to the 2H phosphoesterase superfamily. ThpR family.</text>
</comment>
<feature type="active site" description="Proton acceptor" evidence="2">
    <location>
        <position position="128"/>
    </location>
</feature>
<feature type="short sequence motif" description="HXTX 1" evidence="2">
    <location>
        <begin position="41"/>
        <end position="44"/>
    </location>
</feature>
<evidence type="ECO:0000256" key="1">
    <source>
        <dbReference type="ARBA" id="ARBA00022801"/>
    </source>
</evidence>
<evidence type="ECO:0000313" key="3">
    <source>
        <dbReference type="EMBL" id="SFL12935.1"/>
    </source>
</evidence>
<dbReference type="GO" id="GO:0008664">
    <property type="term" value="F:RNA 2',3'-cyclic 3'-phosphodiesterase activity"/>
    <property type="evidence" value="ECO:0007669"/>
    <property type="project" value="UniProtKB-EC"/>
</dbReference>
<dbReference type="EC" id="3.1.4.58" evidence="2"/>
<feature type="short sequence motif" description="HXTX 2" evidence="2">
    <location>
        <begin position="128"/>
        <end position="131"/>
    </location>
</feature>
<dbReference type="OrthoDB" id="9789350at2"/>
<dbReference type="RefSeq" id="WP_089858364.1">
    <property type="nucleotide sequence ID" value="NZ_FOTI01000002.1"/>
</dbReference>
<comment type="function">
    <text evidence="2">Hydrolyzes RNA 2',3'-cyclic phosphodiester to an RNA 2'-phosphomonoester.</text>
</comment>
<dbReference type="InterPro" id="IPR004175">
    <property type="entry name" value="RNA_CPDase"/>
</dbReference>
<sequence>MRLFIAVDFSQQSKDLIIKQTRALKSSLENNYRWVDSKNFHLTLKFIPEADKQLRNSLVVALEESKLSLLPEYLEFDRLGAFPDLAAKKVLYLATANGTDQLKSYRLDLEKKLMKTGLIRDKRNFIPHLTLARQKNQAEVNIEDKFLENSFINIYAKLKRIALYESKLDSAGSEYRQLFSLNLI</sequence>
<dbReference type="GO" id="GO:0004113">
    <property type="term" value="F:2',3'-cyclic-nucleotide 3'-phosphodiesterase activity"/>
    <property type="evidence" value="ECO:0007669"/>
    <property type="project" value="InterPro"/>
</dbReference>
<dbReference type="PANTHER" id="PTHR35561:SF1">
    <property type="entry name" value="RNA 2',3'-CYCLIC PHOSPHODIESTERASE"/>
    <property type="match status" value="1"/>
</dbReference>
<dbReference type="SUPFAM" id="SSF55144">
    <property type="entry name" value="LigT-like"/>
    <property type="match status" value="1"/>
</dbReference>
<dbReference type="EMBL" id="FOTI01000002">
    <property type="protein sequence ID" value="SFL12935.1"/>
    <property type="molecule type" value="Genomic_DNA"/>
</dbReference>
<name>A0A1I4F4M5_9FIRM</name>
<reference evidence="3 4" key="1">
    <citation type="submission" date="2016-10" db="EMBL/GenBank/DDBJ databases">
        <authorList>
            <person name="de Groot N.N."/>
        </authorList>
    </citation>
    <scope>NUCLEOTIDE SEQUENCE [LARGE SCALE GENOMIC DNA]</scope>
    <source>
        <strain evidence="3 4">ATCC 51327</strain>
    </source>
</reference>
<dbReference type="AlphaFoldDB" id="A0A1I4F4M5"/>
<accession>A0A1I4F4M5</accession>
<evidence type="ECO:0000313" key="4">
    <source>
        <dbReference type="Proteomes" id="UP000199006"/>
    </source>
</evidence>
<keyword evidence="4" id="KW-1185">Reference proteome</keyword>
<dbReference type="GO" id="GO:0016874">
    <property type="term" value="F:ligase activity"/>
    <property type="evidence" value="ECO:0007669"/>
    <property type="project" value="UniProtKB-KW"/>
</dbReference>
<dbReference type="STRING" id="29563.SAMN02983006_00234"/>
<dbReference type="HAMAP" id="MF_01940">
    <property type="entry name" value="RNA_CPDase"/>
    <property type="match status" value="1"/>
</dbReference>